<dbReference type="CDD" id="cd21677">
    <property type="entry name" value="SMP_SYT"/>
    <property type="match status" value="1"/>
</dbReference>
<keyword evidence="4 12" id="KW-0812">Transmembrane</keyword>
<dbReference type="PANTHER" id="PTHR10774:SF62">
    <property type="entry name" value="SYNAPTOTAGMIN-3"/>
    <property type="match status" value="1"/>
</dbReference>
<keyword evidence="3" id="KW-0813">Transport</keyword>
<dbReference type="Proteomes" id="UP001141253">
    <property type="component" value="Chromosome 10"/>
</dbReference>
<evidence type="ECO:0000256" key="5">
    <source>
        <dbReference type="ARBA" id="ARBA00022723"/>
    </source>
</evidence>
<comment type="caution">
    <text evidence="14">The sequence shown here is derived from an EMBL/GenBank/DDBJ whole genome shotgun (WGS) entry which is preliminary data.</text>
</comment>
<comment type="subcellular location">
    <subcellularLocation>
        <location evidence="1">Membrane</location>
        <topology evidence="1">Single-pass membrane protein</topology>
    </subcellularLocation>
</comment>
<evidence type="ECO:0000256" key="6">
    <source>
        <dbReference type="ARBA" id="ARBA00022737"/>
    </source>
</evidence>
<evidence type="ECO:0000256" key="1">
    <source>
        <dbReference type="ARBA" id="ARBA00004167"/>
    </source>
</evidence>
<evidence type="ECO:0000259" key="13">
    <source>
        <dbReference type="PROSITE" id="PS51847"/>
    </source>
</evidence>
<keyword evidence="5" id="KW-0479">Metal-binding</keyword>
<dbReference type="PANTHER" id="PTHR10774">
    <property type="entry name" value="EXTENDED SYNAPTOTAGMIN-RELATED"/>
    <property type="match status" value="1"/>
</dbReference>
<evidence type="ECO:0000256" key="8">
    <source>
        <dbReference type="ARBA" id="ARBA00022989"/>
    </source>
</evidence>
<evidence type="ECO:0000256" key="3">
    <source>
        <dbReference type="ARBA" id="ARBA00022448"/>
    </source>
</evidence>
<gene>
    <name evidence="14" type="ORF">OIU77_013301</name>
</gene>
<evidence type="ECO:0000256" key="4">
    <source>
        <dbReference type="ARBA" id="ARBA00022692"/>
    </source>
</evidence>
<keyword evidence="7" id="KW-0106">Calcium</keyword>
<dbReference type="InterPro" id="IPR045050">
    <property type="entry name" value="Synaptotagmin_plant"/>
</dbReference>
<keyword evidence="15" id="KW-1185">Reference proteome</keyword>
<keyword evidence="6" id="KW-0677">Repeat</keyword>
<reference evidence="14" key="1">
    <citation type="submission" date="2022-10" db="EMBL/GenBank/DDBJ databases">
        <authorList>
            <person name="Hyden B.L."/>
            <person name="Feng K."/>
            <person name="Yates T."/>
            <person name="Jawdy S."/>
            <person name="Smart L.B."/>
            <person name="Muchero W."/>
        </authorList>
    </citation>
    <scope>NUCLEOTIDE SEQUENCE</scope>
    <source>
        <tissue evidence="14">Shoot tip</tissue>
    </source>
</reference>
<dbReference type="InterPro" id="IPR031468">
    <property type="entry name" value="SMP_LBD"/>
</dbReference>
<evidence type="ECO:0000256" key="12">
    <source>
        <dbReference type="SAM" id="Phobius"/>
    </source>
</evidence>
<dbReference type="PROSITE" id="PS51847">
    <property type="entry name" value="SMP"/>
    <property type="match status" value="1"/>
</dbReference>
<evidence type="ECO:0000313" key="14">
    <source>
        <dbReference type="EMBL" id="KAJ6311513.1"/>
    </source>
</evidence>
<keyword evidence="11 12" id="KW-0472">Membrane</keyword>
<proteinExistence type="inferred from homology"/>
<dbReference type="Pfam" id="PF17047">
    <property type="entry name" value="SMP_LBD"/>
    <property type="match status" value="1"/>
</dbReference>
<comment type="similarity">
    <text evidence="2">Belongs to the synaptotagmin family.</text>
</comment>
<dbReference type="EMBL" id="JAPFFI010000024">
    <property type="protein sequence ID" value="KAJ6311513.1"/>
    <property type="molecule type" value="Genomic_DNA"/>
</dbReference>
<name>A0ABQ8ZV10_9ROSI</name>
<dbReference type="InterPro" id="IPR039010">
    <property type="entry name" value="Synaptotagmin_SMP"/>
</dbReference>
<evidence type="ECO:0000256" key="7">
    <source>
        <dbReference type="ARBA" id="ARBA00022837"/>
    </source>
</evidence>
<organism evidence="14 15">
    <name type="scientific">Salix suchowensis</name>
    <dbReference type="NCBI Taxonomy" id="1278906"/>
    <lineage>
        <taxon>Eukaryota</taxon>
        <taxon>Viridiplantae</taxon>
        <taxon>Streptophyta</taxon>
        <taxon>Embryophyta</taxon>
        <taxon>Tracheophyta</taxon>
        <taxon>Spermatophyta</taxon>
        <taxon>Magnoliopsida</taxon>
        <taxon>eudicotyledons</taxon>
        <taxon>Gunneridae</taxon>
        <taxon>Pentapetalae</taxon>
        <taxon>rosids</taxon>
        <taxon>fabids</taxon>
        <taxon>Malpighiales</taxon>
        <taxon>Salicaceae</taxon>
        <taxon>Saliceae</taxon>
        <taxon>Salix</taxon>
    </lineage>
</organism>
<evidence type="ECO:0000256" key="9">
    <source>
        <dbReference type="ARBA" id="ARBA00023055"/>
    </source>
</evidence>
<sequence>MGFLNTFLELLGFGIGLPFGLLIGFFLFVYSKPGDVKDPAVRPLHELDTDALLDILPEIPLWVKCPDYERVDWLNKFLLDMWPYLDKAICSMIRSTAQPMFAEYVGKYKIKAIEFERLTLGTLPPIIQGLKVYETNEKDLVMEPAIKWAGNPNIVLMVQLLSARLRFQVRTAQRQSSSFFRIIVLLVDLMLIKKMNAS</sequence>
<keyword evidence="10" id="KW-0446">Lipid-binding</keyword>
<reference evidence="14" key="2">
    <citation type="journal article" date="2023" name="Int. J. Mol. Sci.">
        <title>De Novo Assembly and Annotation of 11 Diverse Shrub Willow (Salix) Genomes Reveals Novel Gene Organization in Sex-Linked Regions.</title>
        <authorList>
            <person name="Hyden B."/>
            <person name="Feng K."/>
            <person name="Yates T.B."/>
            <person name="Jawdy S."/>
            <person name="Cereghino C."/>
            <person name="Smart L.B."/>
            <person name="Muchero W."/>
        </authorList>
    </citation>
    <scope>NUCLEOTIDE SEQUENCE</scope>
    <source>
        <tissue evidence="14">Shoot tip</tissue>
    </source>
</reference>
<keyword evidence="9" id="KW-0445">Lipid transport</keyword>
<evidence type="ECO:0000256" key="2">
    <source>
        <dbReference type="ARBA" id="ARBA00006996"/>
    </source>
</evidence>
<protein>
    <recommendedName>
        <fullName evidence="13">SMP-LTD domain-containing protein</fullName>
    </recommendedName>
</protein>
<feature type="domain" description="SMP-LTD" evidence="13">
    <location>
        <begin position="67"/>
        <end position="198"/>
    </location>
</feature>
<evidence type="ECO:0000256" key="11">
    <source>
        <dbReference type="ARBA" id="ARBA00023136"/>
    </source>
</evidence>
<evidence type="ECO:0000313" key="15">
    <source>
        <dbReference type="Proteomes" id="UP001141253"/>
    </source>
</evidence>
<accession>A0ABQ8ZV10</accession>
<feature type="transmembrane region" description="Helical" evidence="12">
    <location>
        <begin position="6"/>
        <end position="30"/>
    </location>
</feature>
<evidence type="ECO:0000256" key="10">
    <source>
        <dbReference type="ARBA" id="ARBA00023121"/>
    </source>
</evidence>
<keyword evidence="8 12" id="KW-1133">Transmembrane helix</keyword>